<dbReference type="Pfam" id="PF00892">
    <property type="entry name" value="EamA"/>
    <property type="match status" value="2"/>
</dbReference>
<evidence type="ECO:0000259" key="7">
    <source>
        <dbReference type="Pfam" id="PF00892"/>
    </source>
</evidence>
<dbReference type="Proteomes" id="UP000501518">
    <property type="component" value="Chromosome"/>
</dbReference>
<dbReference type="AlphaFoldDB" id="A0A6G8KXR2"/>
<feature type="transmembrane region" description="Helical" evidence="6">
    <location>
        <begin position="70"/>
        <end position="92"/>
    </location>
</feature>
<name>A0A6G8KXR2_9MICO</name>
<organism evidence="8 9">
    <name type="scientific">Brevibacterium luteolum</name>
    <dbReference type="NCBI Taxonomy" id="199591"/>
    <lineage>
        <taxon>Bacteria</taxon>
        <taxon>Bacillati</taxon>
        <taxon>Actinomycetota</taxon>
        <taxon>Actinomycetes</taxon>
        <taxon>Micrococcales</taxon>
        <taxon>Brevibacteriaceae</taxon>
        <taxon>Brevibacterium</taxon>
    </lineage>
</organism>
<feature type="transmembrane region" description="Helical" evidence="6">
    <location>
        <begin position="177"/>
        <end position="201"/>
    </location>
</feature>
<dbReference type="InterPro" id="IPR000620">
    <property type="entry name" value="EamA_dom"/>
</dbReference>
<feature type="transmembrane region" description="Helical" evidence="6">
    <location>
        <begin position="127"/>
        <end position="146"/>
    </location>
</feature>
<comment type="similarity">
    <text evidence="2">Belongs to the EamA transporter family.</text>
</comment>
<reference evidence="8 9" key="1">
    <citation type="submission" date="2019-02" db="EMBL/GenBank/DDBJ databases">
        <title>Complete Genome Sequence and Methylome Analysis of Brevibacterium luteolum NEB1784.</title>
        <authorList>
            <person name="Fomenkov A."/>
            <person name="Roberts R.J."/>
        </authorList>
    </citation>
    <scope>NUCLEOTIDE SEQUENCE [LARGE SCALE GENOMIC DNA]</scope>
    <source>
        <strain evidence="8 9">NEB1784</strain>
    </source>
</reference>
<feature type="transmembrane region" description="Helical" evidence="6">
    <location>
        <begin position="98"/>
        <end position="120"/>
    </location>
</feature>
<feature type="transmembrane region" description="Helical" evidence="6">
    <location>
        <begin position="213"/>
        <end position="234"/>
    </location>
</feature>
<sequence length="309" mass="32445">MKWLSWLIGAAFVVAWSSGFVGATLADATDAGVWQVLAWRYLITAALLIGVCFLLPSARQAIRSLRVRDLLQQGVLALLAHTVFLGGVFLAARNGLDAGLSAVVCALQPLLVAAIGSLAFKDRIRPWQWAGMILALGGVALSVGGIGADGLGSVVLVTASLLGLSAAAVLERAWQPTVPVLVSLTIQVTIAAVVFFTAAMLIGGLSTDVSPEFVLAIGWLVLLSGLGGYAAFTWCLRHVGATATSTLLYLTAPVTMLWGWMMFAQQPAALQWAGLLIVLIGVTLAMHSGRRHAGKFQRQSVPSSAFRGR</sequence>
<feature type="domain" description="EamA" evidence="7">
    <location>
        <begin position="2"/>
        <end position="143"/>
    </location>
</feature>
<dbReference type="InterPro" id="IPR037185">
    <property type="entry name" value="EmrE-like"/>
</dbReference>
<evidence type="ECO:0000256" key="3">
    <source>
        <dbReference type="ARBA" id="ARBA00022692"/>
    </source>
</evidence>
<evidence type="ECO:0000313" key="8">
    <source>
        <dbReference type="EMBL" id="QIN29290.1"/>
    </source>
</evidence>
<feature type="transmembrane region" description="Helical" evidence="6">
    <location>
        <begin position="38"/>
        <end position="58"/>
    </location>
</feature>
<feature type="domain" description="EamA" evidence="7">
    <location>
        <begin position="156"/>
        <end position="285"/>
    </location>
</feature>
<dbReference type="SUPFAM" id="SSF103481">
    <property type="entry name" value="Multidrug resistance efflux transporter EmrE"/>
    <property type="match status" value="2"/>
</dbReference>
<evidence type="ECO:0000256" key="6">
    <source>
        <dbReference type="SAM" id="Phobius"/>
    </source>
</evidence>
<dbReference type="PANTHER" id="PTHR32322:SF2">
    <property type="entry name" value="EAMA DOMAIN-CONTAINING PROTEIN"/>
    <property type="match status" value="1"/>
</dbReference>
<dbReference type="GO" id="GO:0016020">
    <property type="term" value="C:membrane"/>
    <property type="evidence" value="ECO:0007669"/>
    <property type="project" value="UniProtKB-SubCell"/>
</dbReference>
<keyword evidence="5 6" id="KW-0472">Membrane</keyword>
<keyword evidence="4 6" id="KW-1133">Transmembrane helix</keyword>
<feature type="transmembrane region" description="Helical" evidence="6">
    <location>
        <begin position="152"/>
        <end position="170"/>
    </location>
</feature>
<keyword evidence="3 6" id="KW-0812">Transmembrane</keyword>
<evidence type="ECO:0000256" key="2">
    <source>
        <dbReference type="ARBA" id="ARBA00007362"/>
    </source>
</evidence>
<dbReference type="InterPro" id="IPR050638">
    <property type="entry name" value="AA-Vitamin_Transporters"/>
</dbReference>
<dbReference type="EMBL" id="CP035810">
    <property type="protein sequence ID" value="QIN29290.1"/>
    <property type="molecule type" value="Genomic_DNA"/>
</dbReference>
<evidence type="ECO:0000313" key="9">
    <source>
        <dbReference type="Proteomes" id="UP000501518"/>
    </source>
</evidence>
<protein>
    <submittedName>
        <fullName evidence="8">DMT family transporter</fullName>
    </submittedName>
</protein>
<evidence type="ECO:0000256" key="1">
    <source>
        <dbReference type="ARBA" id="ARBA00004141"/>
    </source>
</evidence>
<comment type="subcellular location">
    <subcellularLocation>
        <location evidence="1">Membrane</location>
        <topology evidence="1">Multi-pass membrane protein</topology>
    </subcellularLocation>
</comment>
<feature type="transmembrane region" description="Helical" evidence="6">
    <location>
        <begin position="246"/>
        <end position="263"/>
    </location>
</feature>
<feature type="transmembrane region" description="Helical" evidence="6">
    <location>
        <begin position="269"/>
        <end position="289"/>
    </location>
</feature>
<evidence type="ECO:0000256" key="5">
    <source>
        <dbReference type="ARBA" id="ARBA00023136"/>
    </source>
</evidence>
<dbReference type="KEGG" id="blut:EW640_08395"/>
<gene>
    <name evidence="8" type="ORF">EW640_08395</name>
</gene>
<accession>A0A6G8KXR2</accession>
<dbReference type="RefSeq" id="WP_165883706.1">
    <property type="nucleotide sequence ID" value="NZ_CP035810.1"/>
</dbReference>
<dbReference type="PANTHER" id="PTHR32322">
    <property type="entry name" value="INNER MEMBRANE TRANSPORTER"/>
    <property type="match status" value="1"/>
</dbReference>
<evidence type="ECO:0000256" key="4">
    <source>
        <dbReference type="ARBA" id="ARBA00022989"/>
    </source>
</evidence>
<proteinExistence type="inferred from homology"/>